<dbReference type="OrthoDB" id="8026454at2759"/>
<dbReference type="AlphaFoldDB" id="A0A9J7IFJ8"/>
<dbReference type="Proteomes" id="UP001652621">
    <property type="component" value="Unplaced"/>
</dbReference>
<evidence type="ECO:0000256" key="1">
    <source>
        <dbReference type="SAM" id="Coils"/>
    </source>
</evidence>
<dbReference type="VEuPathDB" id="VectorBase:MDOMA2_006272"/>
<dbReference type="KEGG" id="mde:101892529"/>
<name>A0A9J7IFJ8_MUSDO</name>
<keyword evidence="1" id="KW-0175">Coiled coil</keyword>
<feature type="coiled-coil region" evidence="1">
    <location>
        <begin position="139"/>
        <end position="175"/>
    </location>
</feature>
<evidence type="ECO:0000313" key="2">
    <source>
        <dbReference type="Proteomes" id="UP001652621"/>
    </source>
</evidence>
<reference evidence="3" key="1">
    <citation type="submission" date="2025-08" db="UniProtKB">
        <authorList>
            <consortium name="RefSeq"/>
        </authorList>
    </citation>
    <scope>IDENTIFICATION</scope>
    <source>
        <strain evidence="3">Aabys</strain>
        <tissue evidence="3">Whole body</tissue>
    </source>
</reference>
<proteinExistence type="predicted"/>
<evidence type="ECO:0000313" key="3">
    <source>
        <dbReference type="RefSeq" id="XP_019895216.1"/>
    </source>
</evidence>
<dbReference type="GeneID" id="101892529"/>
<gene>
    <name evidence="3" type="primary">LOC101892529</name>
</gene>
<sequence>MLKLKRKNKIYSKYEDMFNPTDLKDPDKAQRINLTIEDFDAKGHVANPRAPCVVTTIDPDYTKNSALQRKTQKFRMKTDILRLREITRKKFVIYATQQKYLEKQREEAFQDEAYQRITEFQEFALNALCKIESSAFAGMQQMQKQLQDLQRMNINEELRNIVADHQRILMEVQEVYARFLFLLKVISYFDEIISPEDIENGQEKRKLTLPKNVVELEINEKHPVGQREVSDIIAYMDNVIRPYLAKRSHLNSDIWIKGYERTRHKIFNFNRRFAQVALLNHLVFVIHDKSEKVYTRRVVRPILLAGTGFLKTRIDSLKQHSFIIFNEFEKLQKKDKLLMKLNAIVSVILHRIEDKISKCNDFPGALITAKSKNSPPEKSKKSSSVVVSTTERDIYALERIEKMHWYLQNLLHDLEKYSPDKCRQIEINVRKRLEMQKDFSRRALIQKNRLHNWMDHYKKHDILRQSK</sequence>
<organism evidence="2 3">
    <name type="scientific">Musca domestica</name>
    <name type="common">House fly</name>
    <dbReference type="NCBI Taxonomy" id="7370"/>
    <lineage>
        <taxon>Eukaryota</taxon>
        <taxon>Metazoa</taxon>
        <taxon>Ecdysozoa</taxon>
        <taxon>Arthropoda</taxon>
        <taxon>Hexapoda</taxon>
        <taxon>Insecta</taxon>
        <taxon>Pterygota</taxon>
        <taxon>Neoptera</taxon>
        <taxon>Endopterygota</taxon>
        <taxon>Diptera</taxon>
        <taxon>Brachycera</taxon>
        <taxon>Muscomorpha</taxon>
        <taxon>Muscoidea</taxon>
        <taxon>Muscidae</taxon>
        <taxon>Musca</taxon>
    </lineage>
</organism>
<keyword evidence="2" id="KW-1185">Reference proteome</keyword>
<dbReference type="RefSeq" id="XP_019895216.1">
    <property type="nucleotide sequence ID" value="XM_020039657.2"/>
</dbReference>
<accession>A0A9J7IFJ8</accession>
<protein>
    <submittedName>
        <fullName evidence="3">Uncharacterized protein LOC101892529 isoform X1</fullName>
    </submittedName>
</protein>